<reference evidence="2" key="1">
    <citation type="submission" date="2017-02" db="EMBL/GenBank/DDBJ databases">
        <title>Delving into the versatile metabolic prowess of the omnipresent phylum Bacteroidetes.</title>
        <authorList>
            <person name="Nobu M.K."/>
            <person name="Mei R."/>
            <person name="Narihiro T."/>
            <person name="Kuroda K."/>
            <person name="Liu W.-T."/>
        </authorList>
    </citation>
    <scope>NUCLEOTIDE SEQUENCE</scope>
    <source>
        <strain evidence="2">ADurb.Bin417</strain>
    </source>
</reference>
<dbReference type="EMBL" id="MWAK01000100">
    <property type="protein sequence ID" value="OPZ92429.1"/>
    <property type="molecule type" value="Genomic_DNA"/>
</dbReference>
<evidence type="ECO:0000256" key="1">
    <source>
        <dbReference type="SAM" id="MobiDB-lite"/>
    </source>
</evidence>
<gene>
    <name evidence="2" type="ORF">BWY73_00809</name>
</gene>
<accession>A0A1V5MGU2</accession>
<evidence type="ECO:0000313" key="2">
    <source>
        <dbReference type="EMBL" id="OPZ92429.1"/>
    </source>
</evidence>
<dbReference type="AlphaFoldDB" id="A0A1V5MGU2"/>
<protein>
    <submittedName>
        <fullName evidence="2">Uncharacterized protein</fullName>
    </submittedName>
</protein>
<sequence>MTLGEALPVRAERHGHVGETGRFPVEGLEEQDVARRVGNVVLAPDHVADFHVDVVEDHRQVKRREPVRFHDDQVTHQAGVEGDIAPDQVKKSQAPVRYPETDRGTPSLPLVGGLLGGRQLPAAVVITGTLLPAGLLPAHPLQLLEAAVAVVSLPLADQPVHPFPVGLDPFRLAVGSVGAAPVGTLVPVQAKPLEVFQDHSFKLGTAPLPVGIFDPQDKRPLLLARQQVVEKGGPGITQVQVTGGTGCKSHSHPVFSLSLSVTSTTA</sequence>
<proteinExistence type="predicted"/>
<comment type="caution">
    <text evidence="2">The sequence shown here is derived from an EMBL/GenBank/DDBJ whole genome shotgun (WGS) entry which is preliminary data.</text>
</comment>
<feature type="region of interest" description="Disordered" evidence="1">
    <location>
        <begin position="77"/>
        <end position="103"/>
    </location>
</feature>
<organism evidence="2">
    <name type="scientific">candidate division TA06 bacterium ADurb.Bin417</name>
    <dbReference type="NCBI Taxonomy" id="1852828"/>
    <lineage>
        <taxon>Bacteria</taxon>
        <taxon>Bacteria division TA06</taxon>
    </lineage>
</organism>
<name>A0A1V5MGU2_UNCT6</name>
<dbReference type="Proteomes" id="UP000485484">
    <property type="component" value="Unassembled WGS sequence"/>
</dbReference>